<sequence length="45" mass="5485">MPMWISFQLNICWPQSRMQLRLQHVYNMLLGHILSKMTIKRSCCF</sequence>
<reference evidence="2" key="1">
    <citation type="submission" date="2016-06" db="EMBL/GenBank/DDBJ databases">
        <title>Parallel loss of symbiosis genes in relatives of nitrogen-fixing non-legume Parasponia.</title>
        <authorList>
            <person name="Van Velzen R."/>
            <person name="Holmer R."/>
            <person name="Bu F."/>
            <person name="Rutten L."/>
            <person name="Van Zeijl A."/>
            <person name="Liu W."/>
            <person name="Santuari L."/>
            <person name="Cao Q."/>
            <person name="Sharma T."/>
            <person name="Shen D."/>
            <person name="Roswanjaya Y."/>
            <person name="Wardhani T."/>
            <person name="Kalhor M.S."/>
            <person name="Jansen J."/>
            <person name="Van den Hoogen J."/>
            <person name="Gungor B."/>
            <person name="Hartog M."/>
            <person name="Hontelez J."/>
            <person name="Verver J."/>
            <person name="Yang W.-C."/>
            <person name="Schijlen E."/>
            <person name="Repin R."/>
            <person name="Schilthuizen M."/>
            <person name="Schranz E."/>
            <person name="Heidstra R."/>
            <person name="Miyata K."/>
            <person name="Fedorova E."/>
            <person name="Kohlen W."/>
            <person name="Bisseling T."/>
            <person name="Smit S."/>
            <person name="Geurts R."/>
        </authorList>
    </citation>
    <scope>NUCLEOTIDE SEQUENCE [LARGE SCALE GENOMIC DNA]</scope>
    <source>
        <strain evidence="2">cv. RG33-2</strain>
    </source>
</reference>
<dbReference type="Proteomes" id="UP000237000">
    <property type="component" value="Unassembled WGS sequence"/>
</dbReference>
<gene>
    <name evidence="1" type="ORF">TorRG33x02_124550</name>
</gene>
<dbReference type="InParanoid" id="A0A2P5F240"/>
<proteinExistence type="predicted"/>
<organism evidence="1 2">
    <name type="scientific">Trema orientale</name>
    <name type="common">Charcoal tree</name>
    <name type="synonym">Celtis orientalis</name>
    <dbReference type="NCBI Taxonomy" id="63057"/>
    <lineage>
        <taxon>Eukaryota</taxon>
        <taxon>Viridiplantae</taxon>
        <taxon>Streptophyta</taxon>
        <taxon>Embryophyta</taxon>
        <taxon>Tracheophyta</taxon>
        <taxon>Spermatophyta</taxon>
        <taxon>Magnoliopsida</taxon>
        <taxon>eudicotyledons</taxon>
        <taxon>Gunneridae</taxon>
        <taxon>Pentapetalae</taxon>
        <taxon>rosids</taxon>
        <taxon>fabids</taxon>
        <taxon>Rosales</taxon>
        <taxon>Cannabaceae</taxon>
        <taxon>Trema</taxon>
    </lineage>
</organism>
<dbReference type="AlphaFoldDB" id="A0A2P5F240"/>
<evidence type="ECO:0000313" key="1">
    <source>
        <dbReference type="EMBL" id="PON91857.1"/>
    </source>
</evidence>
<evidence type="ECO:0000313" key="2">
    <source>
        <dbReference type="Proteomes" id="UP000237000"/>
    </source>
</evidence>
<comment type="caution">
    <text evidence="1">The sequence shown here is derived from an EMBL/GenBank/DDBJ whole genome shotgun (WGS) entry which is preliminary data.</text>
</comment>
<dbReference type="EMBL" id="JXTC01000071">
    <property type="protein sequence ID" value="PON91857.1"/>
    <property type="molecule type" value="Genomic_DNA"/>
</dbReference>
<keyword evidence="2" id="KW-1185">Reference proteome</keyword>
<protein>
    <submittedName>
        <fullName evidence="1">Uncharacterized protein</fullName>
    </submittedName>
</protein>
<accession>A0A2P5F240</accession>
<name>A0A2P5F240_TREOI</name>